<gene>
    <name evidence="3" type="ORF">D9757_002979</name>
</gene>
<accession>A0A8H5HVT2</accession>
<protein>
    <submittedName>
        <fullName evidence="3">Uncharacterized protein</fullName>
    </submittedName>
</protein>
<keyword evidence="2" id="KW-0472">Membrane</keyword>
<feature type="transmembrane region" description="Helical" evidence="2">
    <location>
        <begin position="215"/>
        <end position="235"/>
    </location>
</feature>
<organism evidence="3 4">
    <name type="scientific">Collybiopsis confluens</name>
    <dbReference type="NCBI Taxonomy" id="2823264"/>
    <lineage>
        <taxon>Eukaryota</taxon>
        <taxon>Fungi</taxon>
        <taxon>Dikarya</taxon>
        <taxon>Basidiomycota</taxon>
        <taxon>Agaricomycotina</taxon>
        <taxon>Agaricomycetes</taxon>
        <taxon>Agaricomycetidae</taxon>
        <taxon>Agaricales</taxon>
        <taxon>Marasmiineae</taxon>
        <taxon>Omphalotaceae</taxon>
        <taxon>Collybiopsis</taxon>
    </lineage>
</organism>
<dbReference type="EMBL" id="JAACJN010000016">
    <property type="protein sequence ID" value="KAF5390251.1"/>
    <property type="molecule type" value="Genomic_DNA"/>
</dbReference>
<keyword evidence="4" id="KW-1185">Reference proteome</keyword>
<evidence type="ECO:0000256" key="2">
    <source>
        <dbReference type="SAM" id="Phobius"/>
    </source>
</evidence>
<sequence length="1152" mass="130620">MTLDKNSYSKLSHSAINAPSPGLPSSPARFIRHPPRYPPSSFITTLSTTLTTTHNEGTTTLDITDSMAPASSQHNSSFTSLPNGSGALDDGNDSEFEPLLLRNKDQLPQLSSSHSLSLKPSISPSPTLVNDHVARSSHNPVPATQVFDRKAAPLYLPNLDAFLASLPKNPFTAEKHTLKPRMFPPMDRLAKSHQSLEDMEMNSHIPPFWRNRKTLLGSAVGLVIGLTGSSAIAMYYSLQGVVNTVQIFALILSTLIPVSGENLASQWRKLFLGTIPNVLALNFASTLTQSLIFLIIFMIVASGLFYRFVTEARHCDRYNRLEGLQQTVRGKQWSIVFVTFFLTVIYLPISIMAVHVLVWSDDLWVVSNPYTNATSFPPMVAPLGPANEYRDPLDFCWTTTMKKNEINYAPAIVTLAVTVVCMLSISFPIMLRRVIQKSVPRVDRYSELGRLRSNTDMDIEYHRVLARDQNPFGFLYSGFRRGWGTYESTYLFAKLSTLVIVAIIDPDNCATTYLYLCEWVSRMNYVTTSTVALLVVLDVPGQDILNSYVLYAIYIITYGLSFCFIRRLVKRLTRRIDFSLDVFSPRLLISFLSPHVKRRIWQESITALILTSPDCKIPSSQTMTFAQAREFEFPPYLLDFAGSPGERHVENLKILREVGSFEYRKAAALISGPDSKRYRRMEVEIQKHFVGPDSYWHDNGDLVPERSGFFGNAWYIPFPPTVVMRYDDGRLSVIHTLNDLEEYVAQNSSRAVQRKREVRMALRALEDQTVRWPYKHVMPVGSQLFCCCFRTKYRANSATQYQTCVLRVKRKGYLLWDKMQMGSGFEINLAYDKKVVQEGDLIGLTADFELSPPLARFLALNKDLIASRLGTIEASISAYRQHHQKESRHKAEVLSYRFLSHVYEQPRSANGLAHSSFEHEHDLRVRQLMAGNEVAFKTAYARLSAVSTSEAATWWYIFWDDLWRRNYDTISNLRLHETDFNPYYPSSIAYMPLPRPVLEAFLTQRGLLSTPPKRADFFHNGFLNKLYLRLNEAAFRGSGKAVFFHLGDDGPELDMDGVDLELQMEGPSSLFGTGGGTDHDDSSIIVRPAYKWEGVLSDTLHHHRWKRQDFLSKMGAWFGIKPTWRAGAVSAGVSIDVFLDNGRYVVLDDLRK</sequence>
<feature type="transmembrane region" description="Helical" evidence="2">
    <location>
        <begin position="291"/>
        <end position="309"/>
    </location>
</feature>
<feature type="region of interest" description="Disordered" evidence="1">
    <location>
        <begin position="1"/>
        <end position="26"/>
    </location>
</feature>
<evidence type="ECO:0000313" key="4">
    <source>
        <dbReference type="Proteomes" id="UP000518752"/>
    </source>
</evidence>
<feature type="compositionally biased region" description="Polar residues" evidence="1">
    <location>
        <begin position="1"/>
        <end position="17"/>
    </location>
</feature>
<evidence type="ECO:0000313" key="3">
    <source>
        <dbReference type="EMBL" id="KAF5390251.1"/>
    </source>
</evidence>
<proteinExistence type="predicted"/>
<feature type="transmembrane region" description="Helical" evidence="2">
    <location>
        <begin position="408"/>
        <end position="431"/>
    </location>
</feature>
<feature type="transmembrane region" description="Helical" evidence="2">
    <location>
        <begin position="548"/>
        <end position="565"/>
    </location>
</feature>
<keyword evidence="2" id="KW-0812">Transmembrane</keyword>
<evidence type="ECO:0000256" key="1">
    <source>
        <dbReference type="SAM" id="MobiDB-lite"/>
    </source>
</evidence>
<name>A0A8H5HVT2_9AGAR</name>
<feature type="region of interest" description="Disordered" evidence="1">
    <location>
        <begin position="56"/>
        <end position="95"/>
    </location>
</feature>
<dbReference type="OrthoDB" id="10261361at2759"/>
<feature type="transmembrane region" description="Helical" evidence="2">
    <location>
        <begin position="335"/>
        <end position="359"/>
    </location>
</feature>
<feature type="compositionally biased region" description="Polar residues" evidence="1">
    <location>
        <begin position="69"/>
        <end position="83"/>
    </location>
</feature>
<comment type="caution">
    <text evidence="3">The sequence shown here is derived from an EMBL/GenBank/DDBJ whole genome shotgun (WGS) entry which is preliminary data.</text>
</comment>
<keyword evidence="2" id="KW-1133">Transmembrane helix</keyword>
<dbReference type="Proteomes" id="UP000518752">
    <property type="component" value="Unassembled WGS sequence"/>
</dbReference>
<dbReference type="AlphaFoldDB" id="A0A8H5HVT2"/>
<reference evidence="3 4" key="1">
    <citation type="journal article" date="2020" name="ISME J.">
        <title>Uncovering the hidden diversity of litter-decomposition mechanisms in mushroom-forming fungi.</title>
        <authorList>
            <person name="Floudas D."/>
            <person name="Bentzer J."/>
            <person name="Ahren D."/>
            <person name="Johansson T."/>
            <person name="Persson P."/>
            <person name="Tunlid A."/>
        </authorList>
    </citation>
    <scope>NUCLEOTIDE SEQUENCE [LARGE SCALE GENOMIC DNA]</scope>
    <source>
        <strain evidence="3 4">CBS 406.79</strain>
    </source>
</reference>
<feature type="transmembrane region" description="Helical" evidence="2">
    <location>
        <begin position="523"/>
        <end position="542"/>
    </location>
</feature>